<reference evidence="3" key="1">
    <citation type="submission" date="2016-10" db="EMBL/GenBank/DDBJ databases">
        <authorList>
            <person name="Varghese N."/>
            <person name="Submissions S."/>
        </authorList>
    </citation>
    <scope>NUCLEOTIDE SEQUENCE [LARGE SCALE GENOMIC DNA]</scope>
    <source>
        <strain evidence="3">DSM 19083</strain>
    </source>
</reference>
<keyword evidence="2" id="KW-0808">Transferase</keyword>
<accession>A0A1I2GLV4</accession>
<organism evidence="2 3">
    <name type="scientific">Flavimobilis marinus</name>
    <dbReference type="NCBI Taxonomy" id="285351"/>
    <lineage>
        <taxon>Bacteria</taxon>
        <taxon>Bacillati</taxon>
        <taxon>Actinomycetota</taxon>
        <taxon>Actinomycetes</taxon>
        <taxon>Micrococcales</taxon>
        <taxon>Jonesiaceae</taxon>
        <taxon>Flavimobilis</taxon>
    </lineage>
</organism>
<dbReference type="STRING" id="285351.SAMN04488035_1857"/>
<dbReference type="Proteomes" id="UP000198520">
    <property type="component" value="Unassembled WGS sequence"/>
</dbReference>
<name>A0A1I2GLV4_9MICO</name>
<dbReference type="SUPFAM" id="SSF53067">
    <property type="entry name" value="Actin-like ATPase domain"/>
    <property type="match status" value="1"/>
</dbReference>
<evidence type="ECO:0000313" key="2">
    <source>
        <dbReference type="EMBL" id="SFF18462.1"/>
    </source>
</evidence>
<comment type="similarity">
    <text evidence="1">Belongs to the ROK (NagC/XylR) family.</text>
</comment>
<proteinExistence type="inferred from homology"/>
<dbReference type="InterPro" id="IPR049874">
    <property type="entry name" value="ROK_cs"/>
</dbReference>
<dbReference type="PROSITE" id="PS01125">
    <property type="entry name" value="ROK"/>
    <property type="match status" value="1"/>
</dbReference>
<dbReference type="InterPro" id="IPR000600">
    <property type="entry name" value="ROK"/>
</dbReference>
<protein>
    <submittedName>
        <fullName evidence="2">Glucokinase</fullName>
    </submittedName>
</protein>
<dbReference type="PANTHER" id="PTHR18964:SF169">
    <property type="entry name" value="N-ACETYLMANNOSAMINE KINASE"/>
    <property type="match status" value="1"/>
</dbReference>
<dbReference type="Pfam" id="PF00480">
    <property type="entry name" value="ROK"/>
    <property type="match status" value="1"/>
</dbReference>
<dbReference type="EMBL" id="FONZ01000003">
    <property type="protein sequence ID" value="SFF18462.1"/>
    <property type="molecule type" value="Genomic_DNA"/>
</dbReference>
<dbReference type="PANTHER" id="PTHR18964">
    <property type="entry name" value="ROK (REPRESSOR, ORF, KINASE) FAMILY"/>
    <property type="match status" value="1"/>
</dbReference>
<evidence type="ECO:0000313" key="3">
    <source>
        <dbReference type="Proteomes" id="UP000198520"/>
    </source>
</evidence>
<dbReference type="Gene3D" id="3.30.420.40">
    <property type="match status" value="2"/>
</dbReference>
<evidence type="ECO:0000256" key="1">
    <source>
        <dbReference type="ARBA" id="ARBA00006479"/>
    </source>
</evidence>
<dbReference type="InterPro" id="IPR043129">
    <property type="entry name" value="ATPase_NBD"/>
</dbReference>
<keyword evidence="2" id="KW-0418">Kinase</keyword>
<sequence length="327" mass="31778">MDLVLALDLGGTKIAAALVDRNGRVGEVVAVPTPALDGPAAIVAAATGALGEVLARGWDGSPVAAAAGEHRVRGLGVGTAGVVDVAAGTIVSATDTLAGWTGTPLRGDLERALAALTGARLPVHVLNDVDAHALGEVRHGAAAGAASALVVGVGTGIGAGVVVRGELLRGAHHVAGEMGHLPVAGADHLRCPCGRSGHLEAIGSGVGMYRHYLSLGGDPEVGGGRGVAERAAAGDPLAGRALRDSAAAVGRGIAAVVTVLDPGRVVVTGGVPAAGSAWWSAMDEALRGQLIDILANVPVVSGKLGGTAPLAGAAAAVRQLIDTEGAP</sequence>
<gene>
    <name evidence="2" type="ORF">SAMN04488035_1857</name>
</gene>
<keyword evidence="3" id="KW-1185">Reference proteome</keyword>
<dbReference type="RefSeq" id="WP_093377721.1">
    <property type="nucleotide sequence ID" value="NZ_BNAN01000003.1"/>
</dbReference>
<dbReference type="AlphaFoldDB" id="A0A1I2GLV4"/>
<dbReference type="GO" id="GO:0016301">
    <property type="term" value="F:kinase activity"/>
    <property type="evidence" value="ECO:0007669"/>
    <property type="project" value="UniProtKB-KW"/>
</dbReference>
<dbReference type="OrthoDB" id="8772678at2"/>